<reference evidence="2" key="1">
    <citation type="submission" date="2021-05" db="EMBL/GenBank/DDBJ databases">
        <authorList>
            <person name="Alioto T."/>
            <person name="Alioto T."/>
            <person name="Gomez Garrido J."/>
        </authorList>
    </citation>
    <scope>NUCLEOTIDE SEQUENCE</scope>
</reference>
<evidence type="ECO:0000256" key="1">
    <source>
        <dbReference type="SAM" id="Phobius"/>
    </source>
</evidence>
<dbReference type="EMBL" id="HBUF01611154">
    <property type="protein sequence ID" value="CAG6778729.1"/>
    <property type="molecule type" value="Transcribed_RNA"/>
</dbReference>
<proteinExistence type="predicted"/>
<keyword evidence="1" id="KW-0812">Transmembrane</keyword>
<evidence type="ECO:0000313" key="2">
    <source>
        <dbReference type="EMBL" id="CAG6778731.1"/>
    </source>
</evidence>
<protein>
    <submittedName>
        <fullName evidence="2">Uncharacterized protein</fullName>
    </submittedName>
</protein>
<dbReference type="EMBL" id="HBUF01611155">
    <property type="protein sequence ID" value="CAG6778731.1"/>
    <property type="molecule type" value="Transcribed_RNA"/>
</dbReference>
<organism evidence="2">
    <name type="scientific">Cacopsylla melanoneura</name>
    <dbReference type="NCBI Taxonomy" id="428564"/>
    <lineage>
        <taxon>Eukaryota</taxon>
        <taxon>Metazoa</taxon>
        <taxon>Ecdysozoa</taxon>
        <taxon>Arthropoda</taxon>
        <taxon>Hexapoda</taxon>
        <taxon>Insecta</taxon>
        <taxon>Pterygota</taxon>
        <taxon>Neoptera</taxon>
        <taxon>Paraneoptera</taxon>
        <taxon>Hemiptera</taxon>
        <taxon>Sternorrhyncha</taxon>
        <taxon>Psylloidea</taxon>
        <taxon>Psyllidae</taxon>
        <taxon>Psyllinae</taxon>
        <taxon>Cacopsylla</taxon>
    </lineage>
</organism>
<feature type="transmembrane region" description="Helical" evidence="1">
    <location>
        <begin position="29"/>
        <end position="57"/>
    </location>
</feature>
<dbReference type="EMBL" id="HBUF01253221">
    <property type="protein sequence ID" value="CAG6680768.1"/>
    <property type="molecule type" value="Transcribed_RNA"/>
</dbReference>
<sequence>MKKSKAVAKNNPVSVELQTQILEDHPEGILMFLFLLWEDGVTACLLIPLFLAVAKLARIQGDITLKKMAISWLDMIKEVRVPGSLQSFDQSSFENFKRLISKTSSYMTSIQFQINSELRPALLREYEEVLKTHSASSHTMGTTSTSSTTVRSKVTNAAVPISTKSPVDLDSGSDDDLFLGSSSASNMPNIQCSIWKKEADWSITYRSAGVSGHDLLVKLDLYDYAACRGLSKENYWKTATYRTLFSASSDAPTGQVVKKLLKVIGKEFKRGTLGQLSAPDVREQRSFTGLTVKFGLQRMFTPAPVNLSTVPTI</sequence>
<name>A0A8D9BC47_9HEMI</name>
<dbReference type="EMBL" id="HBUF01089139">
    <property type="protein sequence ID" value="CAG6635200.1"/>
    <property type="molecule type" value="Transcribed_RNA"/>
</dbReference>
<keyword evidence="1" id="KW-1133">Transmembrane helix</keyword>
<accession>A0A8D9BC47</accession>
<dbReference type="EMBL" id="HBUF01089138">
    <property type="protein sequence ID" value="CAG6635198.1"/>
    <property type="molecule type" value="Transcribed_RNA"/>
</dbReference>
<keyword evidence="1" id="KW-0472">Membrane</keyword>
<dbReference type="EMBL" id="HBUF01253220">
    <property type="protein sequence ID" value="CAG6680766.1"/>
    <property type="molecule type" value="Transcribed_RNA"/>
</dbReference>
<dbReference type="AlphaFoldDB" id="A0A8D9BC47"/>